<name>A0A6C0J9E5_9ZZZZ</name>
<dbReference type="EMBL" id="MN740356">
    <property type="protein sequence ID" value="QHU02405.1"/>
    <property type="molecule type" value="Genomic_DNA"/>
</dbReference>
<evidence type="ECO:0000313" key="4">
    <source>
        <dbReference type="EMBL" id="QHU02405.1"/>
    </source>
</evidence>
<dbReference type="AlphaFoldDB" id="A0A6C0J9E5"/>
<dbReference type="Pfam" id="PF00246">
    <property type="entry name" value="Peptidase_M14"/>
    <property type="match status" value="1"/>
</dbReference>
<dbReference type="GO" id="GO:0006508">
    <property type="term" value="P:proteolysis"/>
    <property type="evidence" value="ECO:0007669"/>
    <property type="project" value="InterPro"/>
</dbReference>
<feature type="region of interest" description="Disordered" evidence="2">
    <location>
        <begin position="1"/>
        <end position="32"/>
    </location>
</feature>
<evidence type="ECO:0000259" key="3">
    <source>
        <dbReference type="PROSITE" id="PS52035"/>
    </source>
</evidence>
<evidence type="ECO:0000256" key="2">
    <source>
        <dbReference type="SAM" id="MobiDB-lite"/>
    </source>
</evidence>
<sequence>MSKTKRYNKKNKIAKTTKNKTTKNKTVKNKATKNKAAKTTPLCISSNFESGNIIHKKTKDNIVDLEIHEEPYPVSTKRKYKNWFYFKVSNLSEKTKFNIHKIRNYFNDWAGYTVCYSYDNKNWRRIKTKLNIKKKKLTWEINPKKGTMWFAFYPPYPFSKSKQLLPNMTTIGYTKDKNPILMKKIGNGSKRVWLVSGQHPGETINSWMLEGFIKRILERKPLFSKKFTFFIIPNANPDGNVRGNWYVTSKGINLNRDWLNTKSPEVKAIKTQMDKYGYDVVFDLHGDEGCTSHFFAHSHGCKPPYFDSINKMLHKKNNHFQLKNYYNDMYMKGAKDTLDDFTRGITMEGCMKHPIYNHKTIQDEPLKLGKDLANTLLELF</sequence>
<dbReference type="GO" id="GO:0008270">
    <property type="term" value="F:zinc ion binding"/>
    <property type="evidence" value="ECO:0007669"/>
    <property type="project" value="InterPro"/>
</dbReference>
<dbReference type="PANTHER" id="PTHR12756:SF11">
    <property type="entry name" value="CYTOSOLIC CARBOXYPEPTIDASE 1"/>
    <property type="match status" value="1"/>
</dbReference>
<dbReference type="GO" id="GO:0004181">
    <property type="term" value="F:metallocarboxypeptidase activity"/>
    <property type="evidence" value="ECO:0007669"/>
    <property type="project" value="InterPro"/>
</dbReference>
<comment type="cofactor">
    <cofactor evidence="1">
        <name>Zn(2+)</name>
        <dbReference type="ChEBI" id="CHEBI:29105"/>
    </cofactor>
</comment>
<feature type="domain" description="Peptidase M14" evidence="3">
    <location>
        <begin position="135"/>
        <end position="380"/>
    </location>
</feature>
<protein>
    <recommendedName>
        <fullName evidence="3">Peptidase M14 domain-containing protein</fullName>
    </recommendedName>
</protein>
<proteinExistence type="predicted"/>
<dbReference type="Gene3D" id="3.40.630.10">
    <property type="entry name" value="Zn peptidases"/>
    <property type="match status" value="1"/>
</dbReference>
<organism evidence="4">
    <name type="scientific">viral metagenome</name>
    <dbReference type="NCBI Taxonomy" id="1070528"/>
    <lineage>
        <taxon>unclassified sequences</taxon>
        <taxon>metagenomes</taxon>
        <taxon>organismal metagenomes</taxon>
    </lineage>
</organism>
<accession>A0A6C0J9E5</accession>
<reference evidence="4" key="1">
    <citation type="journal article" date="2020" name="Nature">
        <title>Giant virus diversity and host interactions through global metagenomics.</title>
        <authorList>
            <person name="Schulz F."/>
            <person name="Roux S."/>
            <person name="Paez-Espino D."/>
            <person name="Jungbluth S."/>
            <person name="Walsh D.A."/>
            <person name="Denef V.J."/>
            <person name="McMahon K.D."/>
            <person name="Konstantinidis K.T."/>
            <person name="Eloe-Fadrosh E.A."/>
            <person name="Kyrpides N.C."/>
            <person name="Woyke T."/>
        </authorList>
    </citation>
    <scope>NUCLEOTIDE SEQUENCE</scope>
    <source>
        <strain evidence="4">GVMAG-M-3300025880-75</strain>
    </source>
</reference>
<dbReference type="InterPro" id="IPR050821">
    <property type="entry name" value="Cytosolic_carboxypeptidase"/>
</dbReference>
<dbReference type="PANTHER" id="PTHR12756">
    <property type="entry name" value="CYTOSOLIC CARBOXYPEPTIDASE"/>
    <property type="match status" value="1"/>
</dbReference>
<dbReference type="InterPro" id="IPR040626">
    <property type="entry name" value="Pepdidase_M14_N"/>
</dbReference>
<dbReference type="PROSITE" id="PS52035">
    <property type="entry name" value="PEPTIDASE_M14"/>
    <property type="match status" value="1"/>
</dbReference>
<dbReference type="InterPro" id="IPR000834">
    <property type="entry name" value="Peptidase_M14"/>
</dbReference>
<dbReference type="Gene3D" id="2.60.40.3120">
    <property type="match status" value="1"/>
</dbReference>
<evidence type="ECO:0000256" key="1">
    <source>
        <dbReference type="ARBA" id="ARBA00001947"/>
    </source>
</evidence>
<dbReference type="Pfam" id="PF18027">
    <property type="entry name" value="Pepdidase_M14_N"/>
    <property type="match status" value="1"/>
</dbReference>
<dbReference type="SUPFAM" id="SSF53187">
    <property type="entry name" value="Zn-dependent exopeptidases"/>
    <property type="match status" value="1"/>
</dbReference>